<dbReference type="InterPro" id="IPR003594">
    <property type="entry name" value="HATPase_dom"/>
</dbReference>
<name>A0A4R6IG94_9SPHI</name>
<gene>
    <name evidence="3" type="ORF">CLV32_3320</name>
</gene>
<dbReference type="Pfam" id="PF06580">
    <property type="entry name" value="His_kinase"/>
    <property type="match status" value="1"/>
</dbReference>
<dbReference type="OrthoDB" id="9809670at2"/>
<feature type="transmembrane region" description="Helical" evidence="1">
    <location>
        <begin position="340"/>
        <end position="361"/>
    </location>
</feature>
<dbReference type="InterPro" id="IPR010559">
    <property type="entry name" value="Sig_transdc_His_kin_internal"/>
</dbReference>
<accession>A0A4R6IG94</accession>
<protein>
    <submittedName>
        <fullName evidence="3">Histidine kinase</fullName>
    </submittedName>
</protein>
<sequence>MGSFKWIVLLSLILFISPKVGLGQESTFGHNFLFEVVSTQKQTMVKEPFVLNIPDTCISDIFTKFDKNKSEKILYSEPKSKLMLGVKLNPQLQNYFSTSVQSYTKEYPVYLISDSSDAILVAMGINRTTVSEYKYRVVENDSIELISWSAIPRLEQRYGAKQPYGFIGSFNAPGKRILVEVVRRDNYSERDGIIFDWRINFKPILEQIIVSTPGHYFNLQEPRLNHRYASKFDQWRVPEDFEFPKDSITSLLFQFRKQETLAHVAWLIRDIEGKRDTLRLGFLDVYGYYDLEGKYFSNPGIYEFIVQQQKKTPAWTKKDLLRIPFKVIKPKQELYSIKQLSPYFLLLVAVSILTFTIYVQYNRLKLRQLGRQRTQASLKLKVISAQLNPHFIFNALSSIQNLINKNSLLDANMYLSKFAGLTRKVLTISNQEMISLSDELKVAEVYLQLEQLRFGFNYLFKIDETLDIENIEVPGILIQPFIENAVKHGISKLMGDGIIIVEVFGVNHDLVFRVIDNGKGFSEYEASHKIDSYGLKLCRQRLKLMNELYKNQPAYLTVESGMEGTIITITIKHWISNGN</sequence>
<comment type="caution">
    <text evidence="3">The sequence shown here is derived from an EMBL/GenBank/DDBJ whole genome shotgun (WGS) entry which is preliminary data.</text>
</comment>
<dbReference type="AlphaFoldDB" id="A0A4R6IG94"/>
<dbReference type="Proteomes" id="UP000295499">
    <property type="component" value="Unassembled WGS sequence"/>
</dbReference>
<feature type="domain" description="Histidine kinase/HSP90-like ATPase" evidence="2">
    <location>
        <begin position="469"/>
        <end position="575"/>
    </location>
</feature>
<dbReference type="GO" id="GO:0000155">
    <property type="term" value="F:phosphorelay sensor kinase activity"/>
    <property type="evidence" value="ECO:0007669"/>
    <property type="project" value="InterPro"/>
</dbReference>
<keyword evidence="4" id="KW-1185">Reference proteome</keyword>
<dbReference type="SMART" id="SM00387">
    <property type="entry name" value="HATPase_c"/>
    <property type="match status" value="1"/>
</dbReference>
<keyword evidence="3" id="KW-0418">Kinase</keyword>
<keyword evidence="1" id="KW-0472">Membrane</keyword>
<evidence type="ECO:0000259" key="2">
    <source>
        <dbReference type="SMART" id="SM00387"/>
    </source>
</evidence>
<proteinExistence type="predicted"/>
<evidence type="ECO:0000313" key="4">
    <source>
        <dbReference type="Proteomes" id="UP000295499"/>
    </source>
</evidence>
<dbReference type="RefSeq" id="WP_133557389.1">
    <property type="nucleotide sequence ID" value="NZ_SNWM01000004.1"/>
</dbReference>
<dbReference type="PANTHER" id="PTHR34220">
    <property type="entry name" value="SENSOR HISTIDINE KINASE YPDA"/>
    <property type="match status" value="1"/>
</dbReference>
<dbReference type="Gene3D" id="3.30.565.10">
    <property type="entry name" value="Histidine kinase-like ATPase, C-terminal domain"/>
    <property type="match status" value="1"/>
</dbReference>
<organism evidence="3 4">
    <name type="scientific">Pedobacter duraquae</name>
    <dbReference type="NCBI Taxonomy" id="425511"/>
    <lineage>
        <taxon>Bacteria</taxon>
        <taxon>Pseudomonadati</taxon>
        <taxon>Bacteroidota</taxon>
        <taxon>Sphingobacteriia</taxon>
        <taxon>Sphingobacteriales</taxon>
        <taxon>Sphingobacteriaceae</taxon>
        <taxon>Pedobacter</taxon>
    </lineage>
</organism>
<dbReference type="GO" id="GO:0016020">
    <property type="term" value="C:membrane"/>
    <property type="evidence" value="ECO:0007669"/>
    <property type="project" value="InterPro"/>
</dbReference>
<keyword evidence="1" id="KW-1133">Transmembrane helix</keyword>
<reference evidence="3 4" key="1">
    <citation type="submission" date="2019-03" db="EMBL/GenBank/DDBJ databases">
        <title>Genomic Encyclopedia of Archaeal and Bacterial Type Strains, Phase II (KMG-II): from individual species to whole genera.</title>
        <authorList>
            <person name="Goeker M."/>
        </authorList>
    </citation>
    <scope>NUCLEOTIDE SEQUENCE [LARGE SCALE GENOMIC DNA]</scope>
    <source>
        <strain evidence="3 4">DSM 19034</strain>
    </source>
</reference>
<keyword evidence="1" id="KW-0812">Transmembrane</keyword>
<evidence type="ECO:0000256" key="1">
    <source>
        <dbReference type="SAM" id="Phobius"/>
    </source>
</evidence>
<evidence type="ECO:0000313" key="3">
    <source>
        <dbReference type="EMBL" id="TDO20687.1"/>
    </source>
</evidence>
<keyword evidence="3" id="KW-0808">Transferase</keyword>
<dbReference type="InterPro" id="IPR050640">
    <property type="entry name" value="Bact_2-comp_sensor_kinase"/>
</dbReference>
<dbReference type="SUPFAM" id="SSF55874">
    <property type="entry name" value="ATPase domain of HSP90 chaperone/DNA topoisomerase II/histidine kinase"/>
    <property type="match status" value="1"/>
</dbReference>
<dbReference type="EMBL" id="SNWM01000004">
    <property type="protein sequence ID" value="TDO20687.1"/>
    <property type="molecule type" value="Genomic_DNA"/>
</dbReference>
<dbReference type="PANTHER" id="PTHR34220:SF7">
    <property type="entry name" value="SENSOR HISTIDINE KINASE YPDA"/>
    <property type="match status" value="1"/>
</dbReference>
<dbReference type="InterPro" id="IPR036890">
    <property type="entry name" value="HATPase_C_sf"/>
</dbReference>